<feature type="compositionally biased region" description="Acidic residues" evidence="2">
    <location>
        <begin position="328"/>
        <end position="338"/>
    </location>
</feature>
<dbReference type="EMBL" id="VEPZ02000877">
    <property type="protein sequence ID" value="KAE8713488.1"/>
    <property type="molecule type" value="Genomic_DNA"/>
</dbReference>
<sequence>MALRNEVNELKRELLICKGAMSEWGALKTFLEGLRPGAMLGGEQGDAQRLSDAIAIARKLTELAGDKLSSNVSSMPMPKDSGNSGGDRENVQREMIEKALRMAKVSHRLFVTKESHRERMTRMFREASPYSHYEEDGINTANQGSRRGKAVDVEEAESRKKPETVSIQAIKIGERLGVKVVENKKGLGAIARDKIVKPRVQSEEFCSQYARIEAWYKLRHLKHKWTLKKYVSRFRKLMLKVPSLTEEDGFFTFMFELKPWAKRVLERREVNELSKALTTAESIKEFRVKKNKTSKAKPKADGSGKRFRDEGKSKDEECCSSSCRENPLNDEPDGESGEDVCSLGTSSSVKDAKPRVRVEQTRWHRLKMPEVLQNYSRGVESSKFAKASRSQVQEELYVFKEFIEHVRVQNMASNTILREGSKQGLVGDVQVRNNPSKTSGQESKGVKTLRDKATMKKLPIYKVEQDLTFNVEETKFGGDPRLFHRTRRARAKASTAVMEGRVLMRGHEQVMESKGNQVDAKYGAKDLKWESSMKDEMDSLMSNQTWELAVLPLDKKALHNKWVTGWLGTMTAELEETKHNLEKAREESMAMANCLSLLKEKLERTKRDLQKMKEREITEKLMMEFEVEDVPEFSVEKTQTCNEQGT</sequence>
<protein>
    <submittedName>
        <fullName evidence="3">Hexokinase 3</fullName>
    </submittedName>
</protein>
<feature type="region of interest" description="Disordered" evidence="2">
    <location>
        <begin position="288"/>
        <end position="356"/>
    </location>
</feature>
<evidence type="ECO:0000256" key="1">
    <source>
        <dbReference type="SAM" id="Coils"/>
    </source>
</evidence>
<keyword evidence="1" id="KW-0175">Coiled coil</keyword>
<dbReference type="Proteomes" id="UP000436088">
    <property type="component" value="Unassembled WGS sequence"/>
</dbReference>
<evidence type="ECO:0000313" key="4">
    <source>
        <dbReference type="Proteomes" id="UP000436088"/>
    </source>
</evidence>
<organism evidence="3 4">
    <name type="scientific">Hibiscus syriacus</name>
    <name type="common">Rose of Sharon</name>
    <dbReference type="NCBI Taxonomy" id="106335"/>
    <lineage>
        <taxon>Eukaryota</taxon>
        <taxon>Viridiplantae</taxon>
        <taxon>Streptophyta</taxon>
        <taxon>Embryophyta</taxon>
        <taxon>Tracheophyta</taxon>
        <taxon>Spermatophyta</taxon>
        <taxon>Magnoliopsida</taxon>
        <taxon>eudicotyledons</taxon>
        <taxon>Gunneridae</taxon>
        <taxon>Pentapetalae</taxon>
        <taxon>rosids</taxon>
        <taxon>malvids</taxon>
        <taxon>Malvales</taxon>
        <taxon>Malvaceae</taxon>
        <taxon>Malvoideae</taxon>
        <taxon>Hibiscus</taxon>
    </lineage>
</organism>
<proteinExistence type="predicted"/>
<accession>A0A6A3BCZ0</accession>
<feature type="compositionally biased region" description="Basic and acidic residues" evidence="2">
    <location>
        <begin position="298"/>
        <end position="317"/>
    </location>
</feature>
<keyword evidence="4" id="KW-1185">Reference proteome</keyword>
<dbReference type="GO" id="GO:0016301">
    <property type="term" value="F:kinase activity"/>
    <property type="evidence" value="ECO:0007669"/>
    <property type="project" value="UniProtKB-KW"/>
</dbReference>
<evidence type="ECO:0000256" key="2">
    <source>
        <dbReference type="SAM" id="MobiDB-lite"/>
    </source>
</evidence>
<name>A0A6A3BCZ0_HIBSY</name>
<reference evidence="3" key="1">
    <citation type="submission" date="2019-09" db="EMBL/GenBank/DDBJ databases">
        <title>Draft genome information of white flower Hibiscus syriacus.</title>
        <authorList>
            <person name="Kim Y.-M."/>
        </authorList>
    </citation>
    <scope>NUCLEOTIDE SEQUENCE [LARGE SCALE GENOMIC DNA]</scope>
    <source>
        <strain evidence="3">YM2019G1</strain>
    </source>
</reference>
<feature type="region of interest" description="Disordered" evidence="2">
    <location>
        <begin position="134"/>
        <end position="157"/>
    </location>
</feature>
<evidence type="ECO:0000313" key="3">
    <source>
        <dbReference type="EMBL" id="KAE8713488.1"/>
    </source>
</evidence>
<gene>
    <name evidence="3" type="ORF">F3Y22_tig00110209pilonHSYRG00203</name>
</gene>
<dbReference type="AlphaFoldDB" id="A0A6A3BCZ0"/>
<feature type="region of interest" description="Disordered" evidence="2">
    <location>
        <begin position="67"/>
        <end position="89"/>
    </location>
</feature>
<comment type="caution">
    <text evidence="3">The sequence shown here is derived from an EMBL/GenBank/DDBJ whole genome shotgun (WGS) entry which is preliminary data.</text>
</comment>
<feature type="coiled-coil region" evidence="1">
    <location>
        <begin position="567"/>
        <end position="619"/>
    </location>
</feature>